<dbReference type="PANTHER" id="PTHR43355:SF2">
    <property type="entry name" value="FLAVIN REDUCTASE (NADPH)"/>
    <property type="match status" value="1"/>
</dbReference>
<name>A0ABW4CYX1_9LACO</name>
<evidence type="ECO:0000259" key="1">
    <source>
        <dbReference type="Pfam" id="PF13460"/>
    </source>
</evidence>
<organism evidence="2 3">
    <name type="scientific">Lacticaseibacillus hegangensis</name>
    <dbReference type="NCBI Taxonomy" id="2486010"/>
    <lineage>
        <taxon>Bacteria</taxon>
        <taxon>Bacillati</taxon>
        <taxon>Bacillota</taxon>
        <taxon>Bacilli</taxon>
        <taxon>Lactobacillales</taxon>
        <taxon>Lactobacillaceae</taxon>
        <taxon>Lacticaseibacillus</taxon>
    </lineage>
</organism>
<dbReference type="Pfam" id="PF13460">
    <property type="entry name" value="NAD_binding_10"/>
    <property type="match status" value="1"/>
</dbReference>
<keyword evidence="3" id="KW-1185">Reference proteome</keyword>
<dbReference type="RefSeq" id="WP_125754649.1">
    <property type="nucleotide sequence ID" value="NZ_JBHTOK010000074.1"/>
</dbReference>
<dbReference type="PANTHER" id="PTHR43355">
    <property type="entry name" value="FLAVIN REDUCTASE (NADPH)"/>
    <property type="match status" value="1"/>
</dbReference>
<dbReference type="EMBL" id="JBHTOK010000074">
    <property type="protein sequence ID" value="MFD1441755.1"/>
    <property type="molecule type" value="Genomic_DNA"/>
</dbReference>
<feature type="domain" description="NAD(P)-binding" evidence="1">
    <location>
        <begin position="8"/>
        <end position="196"/>
    </location>
</feature>
<dbReference type="InterPro" id="IPR051606">
    <property type="entry name" value="Polyketide_Oxido-like"/>
</dbReference>
<gene>
    <name evidence="2" type="ORF">ACFQ5K_10245</name>
</gene>
<dbReference type="Proteomes" id="UP001597212">
    <property type="component" value="Unassembled WGS sequence"/>
</dbReference>
<proteinExistence type="predicted"/>
<dbReference type="SUPFAM" id="SSF51735">
    <property type="entry name" value="NAD(P)-binding Rossmann-fold domains"/>
    <property type="match status" value="1"/>
</dbReference>
<evidence type="ECO:0000313" key="3">
    <source>
        <dbReference type="Proteomes" id="UP001597212"/>
    </source>
</evidence>
<dbReference type="InterPro" id="IPR036291">
    <property type="entry name" value="NAD(P)-bd_dom_sf"/>
</dbReference>
<evidence type="ECO:0000313" key="2">
    <source>
        <dbReference type="EMBL" id="MFD1441755.1"/>
    </source>
</evidence>
<reference evidence="3" key="1">
    <citation type="journal article" date="2019" name="Int. J. Syst. Evol. Microbiol.">
        <title>The Global Catalogue of Microorganisms (GCM) 10K type strain sequencing project: providing services to taxonomists for standard genome sequencing and annotation.</title>
        <authorList>
            <consortium name="The Broad Institute Genomics Platform"/>
            <consortium name="The Broad Institute Genome Sequencing Center for Infectious Disease"/>
            <person name="Wu L."/>
            <person name="Ma J."/>
        </authorList>
    </citation>
    <scope>NUCLEOTIDE SEQUENCE [LARGE SCALE GENOMIC DNA]</scope>
    <source>
        <strain evidence="3">CCM 8912</strain>
    </source>
</reference>
<sequence length="212" mass="22799">MTKIGIIGATGHVGQAIMKEALDRGLQATAIVRSAEKAKKLFGDQAAILAKDAMALTQADLSDFDIIVDAFASAKPYEHVDLATGLISFFREDQATQLFFVIGASTLLKPDGSTLLTDTMKRFAGEPWLAGMIEQNREFEFLQLVDDVNWTAITPSTDFTDGPKTTYRVGGSHIINSAAGKNEVSVATFAAALLDESAQPKHTRTQFSVVDA</sequence>
<dbReference type="Gene3D" id="3.40.50.720">
    <property type="entry name" value="NAD(P)-binding Rossmann-like Domain"/>
    <property type="match status" value="1"/>
</dbReference>
<protein>
    <submittedName>
        <fullName evidence="2">NAD(P)-dependent oxidoreductase</fullName>
    </submittedName>
</protein>
<comment type="caution">
    <text evidence="2">The sequence shown here is derived from an EMBL/GenBank/DDBJ whole genome shotgun (WGS) entry which is preliminary data.</text>
</comment>
<accession>A0ABW4CYX1</accession>
<dbReference type="InterPro" id="IPR016040">
    <property type="entry name" value="NAD(P)-bd_dom"/>
</dbReference>